<protein>
    <recommendedName>
        <fullName evidence="1">Peptidyl-prolyl cis-trans isomerase</fullName>
        <shortName evidence="1">PPIase</shortName>
        <ecNumber evidence="1">5.2.1.8</ecNumber>
    </recommendedName>
</protein>
<dbReference type="PANTHER" id="PTHR11071">
    <property type="entry name" value="PEPTIDYL-PROLYL CIS-TRANS ISOMERASE"/>
    <property type="match status" value="1"/>
</dbReference>
<dbReference type="SUPFAM" id="SSF50891">
    <property type="entry name" value="Cyclophilin-like"/>
    <property type="match status" value="1"/>
</dbReference>
<sequence>MERIPVRFVPSAGEDVMQKGGDVVEKGDKLGVGSVSIYGKYFPDENFDIKHTGPGYVSMANAGKDTNGCQFFITTIATPWLDGHHTVFGKVIRGQDVVHKIEQTPTDPEDRPVKPVVIAKSGTEPVTKPYFSADEPYE</sequence>
<accession>A0ABQ9G4V3</accession>
<evidence type="ECO:0000313" key="3">
    <source>
        <dbReference type="EMBL" id="KAJ8867503.1"/>
    </source>
</evidence>
<keyword evidence="4" id="KW-1185">Reference proteome</keyword>
<dbReference type="EMBL" id="JARBHB010000015">
    <property type="protein sequence ID" value="KAJ8867503.1"/>
    <property type="molecule type" value="Genomic_DNA"/>
</dbReference>
<evidence type="ECO:0000313" key="4">
    <source>
        <dbReference type="Proteomes" id="UP001159363"/>
    </source>
</evidence>
<dbReference type="PANTHER" id="PTHR11071:SF478">
    <property type="entry name" value="PEPTIDYL-PROLYL CIS-TRANS ISOMERASE, RHODOPSIN-SPECIFIC ISOZYME"/>
    <property type="match status" value="1"/>
</dbReference>
<gene>
    <name evidence="3" type="ORF">PR048_031305</name>
</gene>
<comment type="caution">
    <text evidence="3">The sequence shown here is derived from an EMBL/GenBank/DDBJ whole genome shotgun (WGS) entry which is preliminary data.</text>
</comment>
<proteinExistence type="inferred from homology"/>
<evidence type="ECO:0000256" key="1">
    <source>
        <dbReference type="RuleBase" id="RU363019"/>
    </source>
</evidence>
<name>A0ABQ9G4V3_9NEOP</name>
<dbReference type="Gene3D" id="2.40.100.10">
    <property type="entry name" value="Cyclophilin-like"/>
    <property type="match status" value="1"/>
</dbReference>
<dbReference type="EC" id="5.2.1.8" evidence="1"/>
<organism evidence="3 4">
    <name type="scientific">Dryococelus australis</name>
    <dbReference type="NCBI Taxonomy" id="614101"/>
    <lineage>
        <taxon>Eukaryota</taxon>
        <taxon>Metazoa</taxon>
        <taxon>Ecdysozoa</taxon>
        <taxon>Arthropoda</taxon>
        <taxon>Hexapoda</taxon>
        <taxon>Insecta</taxon>
        <taxon>Pterygota</taxon>
        <taxon>Neoptera</taxon>
        <taxon>Polyneoptera</taxon>
        <taxon>Phasmatodea</taxon>
        <taxon>Verophasmatodea</taxon>
        <taxon>Anareolatae</taxon>
        <taxon>Phasmatidae</taxon>
        <taxon>Eurycanthinae</taxon>
        <taxon>Dryococelus</taxon>
    </lineage>
</organism>
<dbReference type="PRINTS" id="PR00153">
    <property type="entry name" value="CSAPPISMRASE"/>
</dbReference>
<comment type="similarity">
    <text evidence="1">Belongs to the cyclophilin-type PPIase family.</text>
</comment>
<dbReference type="Proteomes" id="UP001159363">
    <property type="component" value="Chromosome 14"/>
</dbReference>
<comment type="function">
    <text evidence="1">PPIases accelerate the folding of proteins. It catalyzes the cis-trans isomerization of proline imidic peptide bonds in oligopeptides.</text>
</comment>
<feature type="domain" description="PPIase cyclophilin-type" evidence="2">
    <location>
        <begin position="14"/>
        <end position="123"/>
    </location>
</feature>
<dbReference type="Pfam" id="PF00160">
    <property type="entry name" value="Pro_isomerase"/>
    <property type="match status" value="1"/>
</dbReference>
<evidence type="ECO:0000259" key="2">
    <source>
        <dbReference type="PROSITE" id="PS50072"/>
    </source>
</evidence>
<comment type="catalytic activity">
    <reaction evidence="1">
        <text>[protein]-peptidylproline (omega=180) = [protein]-peptidylproline (omega=0)</text>
        <dbReference type="Rhea" id="RHEA:16237"/>
        <dbReference type="Rhea" id="RHEA-COMP:10747"/>
        <dbReference type="Rhea" id="RHEA-COMP:10748"/>
        <dbReference type="ChEBI" id="CHEBI:83833"/>
        <dbReference type="ChEBI" id="CHEBI:83834"/>
        <dbReference type="EC" id="5.2.1.8"/>
    </reaction>
</comment>
<keyword evidence="1" id="KW-0413">Isomerase</keyword>
<dbReference type="InterPro" id="IPR029000">
    <property type="entry name" value="Cyclophilin-like_dom_sf"/>
</dbReference>
<dbReference type="PROSITE" id="PS50072">
    <property type="entry name" value="CSA_PPIASE_2"/>
    <property type="match status" value="1"/>
</dbReference>
<reference evidence="3 4" key="1">
    <citation type="submission" date="2023-02" db="EMBL/GenBank/DDBJ databases">
        <title>LHISI_Scaffold_Assembly.</title>
        <authorList>
            <person name="Stuart O.P."/>
            <person name="Cleave R."/>
            <person name="Magrath M.J.L."/>
            <person name="Mikheyev A.S."/>
        </authorList>
    </citation>
    <scope>NUCLEOTIDE SEQUENCE [LARGE SCALE GENOMIC DNA]</scope>
    <source>
        <strain evidence="3">Daus_M_001</strain>
        <tissue evidence="3">Leg muscle</tissue>
    </source>
</reference>
<dbReference type="InterPro" id="IPR002130">
    <property type="entry name" value="Cyclophilin-type_PPIase_dom"/>
</dbReference>
<keyword evidence="1" id="KW-0697">Rotamase</keyword>